<dbReference type="InterPro" id="IPR029057">
    <property type="entry name" value="PRTase-like"/>
</dbReference>
<keyword evidence="3" id="KW-1185">Reference proteome</keyword>
<accession>A0ABN2DHM2</accession>
<reference evidence="2 3" key="1">
    <citation type="journal article" date="2019" name="Int. J. Syst. Evol. Microbiol.">
        <title>The Global Catalogue of Microorganisms (GCM) 10K type strain sequencing project: providing services to taxonomists for standard genome sequencing and annotation.</title>
        <authorList>
            <consortium name="The Broad Institute Genomics Platform"/>
            <consortium name="The Broad Institute Genome Sequencing Center for Infectious Disease"/>
            <person name="Wu L."/>
            <person name="Ma J."/>
        </authorList>
    </citation>
    <scope>NUCLEOTIDE SEQUENCE [LARGE SCALE GENOMIC DNA]</scope>
    <source>
        <strain evidence="2 3">JCM 14969</strain>
    </source>
</reference>
<dbReference type="Proteomes" id="UP001500393">
    <property type="component" value="Unassembled WGS sequence"/>
</dbReference>
<dbReference type="InterPro" id="IPR000836">
    <property type="entry name" value="PRTase_dom"/>
</dbReference>
<dbReference type="Gene3D" id="3.30.1310.20">
    <property type="entry name" value="PRTase-like"/>
    <property type="match status" value="1"/>
</dbReference>
<dbReference type="EMBL" id="BAAAOS010000019">
    <property type="protein sequence ID" value="GAA1576360.1"/>
    <property type="molecule type" value="Genomic_DNA"/>
</dbReference>
<protein>
    <recommendedName>
        <fullName evidence="1">Phosphoribosyltransferase domain-containing protein</fullName>
    </recommendedName>
</protein>
<sequence length="208" mass="22119">MLYADREDAGRRLAEELRGRVTSDAVILGLPRGGVPVAAEVAAQLGARLDVIIVRKLGLPSQPELGLGAVGENGVRVINQSLVDSTGISADELAAIEQRERAEVTLRARRFRVDRPAVALAGHPVVLVDDGIATGSTMLAACLVARAREAERVVVAVPVAARAGLSRVRAVADEVVCPHTPRLFVGVGQWYHDFRQTTDQEVIAVLAQ</sequence>
<organism evidence="2 3">
    <name type="scientific">Kribbella sancticallisti</name>
    <dbReference type="NCBI Taxonomy" id="460087"/>
    <lineage>
        <taxon>Bacteria</taxon>
        <taxon>Bacillati</taxon>
        <taxon>Actinomycetota</taxon>
        <taxon>Actinomycetes</taxon>
        <taxon>Propionibacteriales</taxon>
        <taxon>Kribbellaceae</taxon>
        <taxon>Kribbella</taxon>
    </lineage>
</organism>
<dbReference type="Pfam" id="PF00156">
    <property type="entry name" value="Pribosyltran"/>
    <property type="match status" value="1"/>
</dbReference>
<dbReference type="SUPFAM" id="SSF53271">
    <property type="entry name" value="PRTase-like"/>
    <property type="match status" value="1"/>
</dbReference>
<evidence type="ECO:0000313" key="3">
    <source>
        <dbReference type="Proteomes" id="UP001500393"/>
    </source>
</evidence>
<evidence type="ECO:0000313" key="2">
    <source>
        <dbReference type="EMBL" id="GAA1576360.1"/>
    </source>
</evidence>
<gene>
    <name evidence="2" type="ORF">GCM10009789_32230</name>
</gene>
<name>A0ABN2DHM2_9ACTN</name>
<dbReference type="CDD" id="cd06223">
    <property type="entry name" value="PRTases_typeI"/>
    <property type="match status" value="1"/>
</dbReference>
<dbReference type="Gene3D" id="3.40.50.2020">
    <property type="match status" value="1"/>
</dbReference>
<comment type="caution">
    <text evidence="2">The sequence shown here is derived from an EMBL/GenBank/DDBJ whole genome shotgun (WGS) entry which is preliminary data.</text>
</comment>
<feature type="domain" description="Phosphoribosyltransferase" evidence="1">
    <location>
        <begin position="6"/>
        <end position="182"/>
    </location>
</feature>
<proteinExistence type="predicted"/>
<evidence type="ECO:0000259" key="1">
    <source>
        <dbReference type="Pfam" id="PF00156"/>
    </source>
</evidence>